<comment type="caution">
    <text evidence="2">The sequence shown here is derived from an EMBL/GenBank/DDBJ whole genome shotgun (WGS) entry which is preliminary data.</text>
</comment>
<reference evidence="2" key="1">
    <citation type="journal article" date="2022" name="bioRxiv">
        <title>Sequencing and chromosome-scale assembly of the giantPleurodeles waltlgenome.</title>
        <authorList>
            <person name="Brown T."/>
            <person name="Elewa A."/>
            <person name="Iarovenko S."/>
            <person name="Subramanian E."/>
            <person name="Araus A.J."/>
            <person name="Petzold A."/>
            <person name="Susuki M."/>
            <person name="Suzuki K.-i.T."/>
            <person name="Hayashi T."/>
            <person name="Toyoda A."/>
            <person name="Oliveira C."/>
            <person name="Osipova E."/>
            <person name="Leigh N.D."/>
            <person name="Simon A."/>
            <person name="Yun M.H."/>
        </authorList>
    </citation>
    <scope>NUCLEOTIDE SEQUENCE</scope>
    <source>
        <strain evidence="2">20211129_DDA</strain>
        <tissue evidence="2">Liver</tissue>
    </source>
</reference>
<sequence>MAMACQQEREKTEGRSGRRTRRTNRQETERRPCVEEDCGTKTKPRGLEETENRKKTESQRIQSIEEGEDTQKPATF</sequence>
<dbReference type="AlphaFoldDB" id="A0AAV7RH57"/>
<protein>
    <submittedName>
        <fullName evidence="2">Uncharacterized protein</fullName>
    </submittedName>
</protein>
<feature type="compositionally biased region" description="Basic and acidic residues" evidence="1">
    <location>
        <begin position="24"/>
        <end position="58"/>
    </location>
</feature>
<proteinExistence type="predicted"/>
<accession>A0AAV7RH57</accession>
<gene>
    <name evidence="2" type="ORF">NDU88_003595</name>
</gene>
<evidence type="ECO:0000313" key="2">
    <source>
        <dbReference type="EMBL" id="KAJ1150806.1"/>
    </source>
</evidence>
<organism evidence="2 3">
    <name type="scientific">Pleurodeles waltl</name>
    <name type="common">Iberian ribbed newt</name>
    <dbReference type="NCBI Taxonomy" id="8319"/>
    <lineage>
        <taxon>Eukaryota</taxon>
        <taxon>Metazoa</taxon>
        <taxon>Chordata</taxon>
        <taxon>Craniata</taxon>
        <taxon>Vertebrata</taxon>
        <taxon>Euteleostomi</taxon>
        <taxon>Amphibia</taxon>
        <taxon>Batrachia</taxon>
        <taxon>Caudata</taxon>
        <taxon>Salamandroidea</taxon>
        <taxon>Salamandridae</taxon>
        <taxon>Pleurodelinae</taxon>
        <taxon>Pleurodeles</taxon>
    </lineage>
</organism>
<dbReference type="EMBL" id="JANPWB010000009">
    <property type="protein sequence ID" value="KAJ1150806.1"/>
    <property type="molecule type" value="Genomic_DNA"/>
</dbReference>
<evidence type="ECO:0000256" key="1">
    <source>
        <dbReference type="SAM" id="MobiDB-lite"/>
    </source>
</evidence>
<name>A0AAV7RH57_PLEWA</name>
<keyword evidence="3" id="KW-1185">Reference proteome</keyword>
<evidence type="ECO:0000313" key="3">
    <source>
        <dbReference type="Proteomes" id="UP001066276"/>
    </source>
</evidence>
<feature type="region of interest" description="Disordered" evidence="1">
    <location>
        <begin position="1"/>
        <end position="76"/>
    </location>
</feature>
<feature type="compositionally biased region" description="Basic and acidic residues" evidence="1">
    <location>
        <begin position="7"/>
        <end position="16"/>
    </location>
</feature>
<dbReference type="Proteomes" id="UP001066276">
    <property type="component" value="Chromosome 5"/>
</dbReference>